<feature type="signal peptide" evidence="1">
    <location>
        <begin position="1"/>
        <end position="32"/>
    </location>
</feature>
<dbReference type="EMBL" id="SSTJ01000008">
    <property type="protein sequence ID" value="THG37077.1"/>
    <property type="molecule type" value="Genomic_DNA"/>
</dbReference>
<gene>
    <name evidence="2" type="ORF">E5986_07510</name>
</gene>
<accession>A0A4V3WUT1</accession>
<dbReference type="PROSITE" id="PS51257">
    <property type="entry name" value="PROKAR_LIPOPROTEIN"/>
    <property type="match status" value="1"/>
</dbReference>
<proteinExistence type="predicted"/>
<feature type="chain" id="PRO_5038972278" description="Lipoprotein" evidence="1">
    <location>
        <begin position="33"/>
        <end position="168"/>
    </location>
</feature>
<dbReference type="Proteomes" id="UP000308978">
    <property type="component" value="Unassembled WGS sequence"/>
</dbReference>
<dbReference type="AlphaFoldDB" id="A0A4V3WUT1"/>
<evidence type="ECO:0000256" key="1">
    <source>
        <dbReference type="SAM" id="SignalP"/>
    </source>
</evidence>
<evidence type="ECO:0008006" key="4">
    <source>
        <dbReference type="Google" id="ProtNLM"/>
    </source>
</evidence>
<keyword evidence="1" id="KW-0732">Signal</keyword>
<reference evidence="2 3" key="1">
    <citation type="submission" date="2019-04" db="EMBL/GenBank/DDBJ databases">
        <title>Microbes associate with the intestines of laboratory mice.</title>
        <authorList>
            <person name="Navarre W."/>
            <person name="Wong E."/>
            <person name="Huang K.C."/>
            <person name="Tropini C."/>
            <person name="Ng K."/>
            <person name="Yu B."/>
        </authorList>
    </citation>
    <scope>NUCLEOTIDE SEQUENCE [LARGE SCALE GENOMIC DNA]</scope>
    <source>
        <strain evidence="2 3">NM80_B27</strain>
    </source>
</reference>
<dbReference type="RefSeq" id="WP_136434710.1">
    <property type="nucleotide sequence ID" value="NZ_CAQMYJ010000016.1"/>
</dbReference>
<protein>
    <recommendedName>
        <fullName evidence="4">Lipoprotein</fullName>
    </recommendedName>
</protein>
<evidence type="ECO:0000313" key="3">
    <source>
        <dbReference type="Proteomes" id="UP000308978"/>
    </source>
</evidence>
<organism evidence="2 3">
    <name type="scientific">Adlercreutzia caecimuris</name>
    <dbReference type="NCBI Taxonomy" id="671266"/>
    <lineage>
        <taxon>Bacteria</taxon>
        <taxon>Bacillati</taxon>
        <taxon>Actinomycetota</taxon>
        <taxon>Coriobacteriia</taxon>
        <taxon>Eggerthellales</taxon>
        <taxon>Eggerthellaceae</taxon>
        <taxon>Adlercreutzia</taxon>
    </lineage>
</organism>
<evidence type="ECO:0000313" key="2">
    <source>
        <dbReference type="EMBL" id="THG37077.1"/>
    </source>
</evidence>
<sequence>MKRNLIRLIATVCSTVLLAGLLAGCMSPNTGATDQQRANRTYMTKVNQAMEDLNSRLGDFDDAVARGDVVTMRTQADNAFSAIDALAAIDTPDAMKGLQSGYVDGCNALKGALNDYIDLYTEIDSATDEHPFDYGAYDERIKAVQDKYNDGISKLKAADEEALKLNED</sequence>
<name>A0A4V3WUT1_9ACTN</name>
<comment type="caution">
    <text evidence="2">The sequence shown here is derived from an EMBL/GenBank/DDBJ whole genome shotgun (WGS) entry which is preliminary data.</text>
</comment>